<evidence type="ECO:0000256" key="4">
    <source>
        <dbReference type="ARBA" id="ARBA00022833"/>
    </source>
</evidence>
<reference evidence="10" key="1">
    <citation type="journal article" date="2013" name="Genome Announc.">
        <title>Draft genome sequence of the grapevine dieback fungus Eutypa lata UCR-EL1.</title>
        <authorList>
            <person name="Blanco-Ulate B."/>
            <person name="Rolshausen P.E."/>
            <person name="Cantu D."/>
        </authorList>
    </citation>
    <scope>NUCLEOTIDE SEQUENCE [LARGE SCALE GENOMIC DNA]</scope>
    <source>
        <strain evidence="10">UCR-EL1</strain>
    </source>
</reference>
<feature type="compositionally biased region" description="Gly residues" evidence="6">
    <location>
        <begin position="349"/>
        <end position="366"/>
    </location>
</feature>
<sequence length="460" mass="50514">MPLPQVGFNKVKRAVVANIPAPEPKFCPGDRDQLIRRLATFQELTEWTPKPDKINEIEWAKRGWVCQGKERVRCSLCNKELVVHANATRKEPDGKEDSTSTPVSLAVDSEVQEAVVNKFAELIVEAHQEDCLWRKRACDDALLRLPLSNPQAALASLRERYDDLSTRPSFLPYLFNLRLPEQLDLQAAKSQLPPDFFTEPPPPSSAINSTTALNDVALALALSGWQGLNNPRIGPVPNSASCATCLRRLGLWMFKSKEVDEATGEIVAPALMDHLDPVREHRFFCPWRNPAAQKNPSSKVKESKAGWEVLAQTLKNTAFLRAQAAKSSRSRIFHRPSASVPVTPSKTAMGGGNRNGGDENSGGGKDQQGAEDQGEPLTPNTDMIAGSNEEEDPVVREAKDKERWARLRRVKSLFDTKNGKRLRRTLSRPSSIAPTSRPTTAHGGEESLDAAKGNAAGNGA</sequence>
<feature type="compositionally biased region" description="Basic and acidic residues" evidence="6">
    <location>
        <begin position="393"/>
        <end position="405"/>
    </location>
</feature>
<keyword evidence="3" id="KW-0863">Zinc-finger</keyword>
<keyword evidence="10" id="KW-1185">Reference proteome</keyword>
<dbReference type="GO" id="GO:0008270">
    <property type="term" value="F:zinc ion binding"/>
    <property type="evidence" value="ECO:0007669"/>
    <property type="project" value="UniProtKB-KW"/>
</dbReference>
<evidence type="ECO:0000256" key="1">
    <source>
        <dbReference type="ARBA" id="ARBA00004123"/>
    </source>
</evidence>
<comment type="subcellular location">
    <subcellularLocation>
        <location evidence="1">Nucleus</location>
    </subcellularLocation>
</comment>
<keyword evidence="4" id="KW-0862">Zinc</keyword>
<feature type="domain" description="C3HC-type" evidence="7">
    <location>
        <begin position="28"/>
        <end position="174"/>
    </location>
</feature>
<evidence type="ECO:0000259" key="7">
    <source>
        <dbReference type="Pfam" id="PF07967"/>
    </source>
</evidence>
<name>M7SPH1_EUTLA</name>
<evidence type="ECO:0000259" key="8">
    <source>
        <dbReference type="Pfam" id="PF08600"/>
    </source>
</evidence>
<feature type="compositionally biased region" description="Polar residues" evidence="6">
    <location>
        <begin position="427"/>
        <end position="439"/>
    </location>
</feature>
<dbReference type="eggNOG" id="KOG4765">
    <property type="taxonomic scope" value="Eukaryota"/>
</dbReference>
<dbReference type="OrthoDB" id="2592092at2759"/>
<dbReference type="AlphaFoldDB" id="M7SPH1"/>
<dbReference type="PANTHER" id="PTHR15835:SF6">
    <property type="entry name" value="ZINC FINGER C3HC-TYPE PROTEIN 1"/>
    <property type="match status" value="1"/>
</dbReference>
<dbReference type="InterPro" id="IPR013909">
    <property type="entry name" value="NuBaID_C"/>
</dbReference>
<dbReference type="HOGENOM" id="CLU_031412_0_0_1"/>
<evidence type="ECO:0000256" key="6">
    <source>
        <dbReference type="SAM" id="MobiDB-lite"/>
    </source>
</evidence>
<evidence type="ECO:0000256" key="2">
    <source>
        <dbReference type="ARBA" id="ARBA00022723"/>
    </source>
</evidence>
<accession>M7SPH1</accession>
<protein>
    <submittedName>
        <fullName evidence="9">Putative c3hc zinc finger domain-containing protein</fullName>
    </submittedName>
</protein>
<proteinExistence type="predicted"/>
<dbReference type="STRING" id="1287681.M7SPH1"/>
<keyword evidence="2" id="KW-0479">Metal-binding</keyword>
<dbReference type="Pfam" id="PF07967">
    <property type="entry name" value="zf-C3HC"/>
    <property type="match status" value="1"/>
</dbReference>
<dbReference type="Pfam" id="PF08600">
    <property type="entry name" value="NuBaID_C"/>
    <property type="match status" value="1"/>
</dbReference>
<dbReference type="EMBL" id="KB706663">
    <property type="protein sequence ID" value="EMR66358.1"/>
    <property type="molecule type" value="Genomic_DNA"/>
</dbReference>
<organism evidence="9 10">
    <name type="scientific">Eutypa lata (strain UCR-EL1)</name>
    <name type="common">Grapevine dieback disease fungus</name>
    <name type="synonym">Eutypa armeniacae</name>
    <dbReference type="NCBI Taxonomy" id="1287681"/>
    <lineage>
        <taxon>Eukaryota</taxon>
        <taxon>Fungi</taxon>
        <taxon>Dikarya</taxon>
        <taxon>Ascomycota</taxon>
        <taxon>Pezizomycotina</taxon>
        <taxon>Sordariomycetes</taxon>
        <taxon>Xylariomycetidae</taxon>
        <taxon>Xylariales</taxon>
        <taxon>Diatrypaceae</taxon>
        <taxon>Eutypa</taxon>
    </lineage>
</organism>
<dbReference type="InterPro" id="IPR012935">
    <property type="entry name" value="NuBaID_N"/>
</dbReference>
<dbReference type="GO" id="GO:0005634">
    <property type="term" value="C:nucleus"/>
    <property type="evidence" value="ECO:0007669"/>
    <property type="project" value="UniProtKB-SubCell"/>
</dbReference>
<gene>
    <name evidence="9" type="ORF">UCREL1_6655</name>
</gene>
<evidence type="ECO:0000256" key="3">
    <source>
        <dbReference type="ARBA" id="ARBA00022771"/>
    </source>
</evidence>
<evidence type="ECO:0000313" key="9">
    <source>
        <dbReference type="EMBL" id="EMR66358.1"/>
    </source>
</evidence>
<dbReference type="SUPFAM" id="SSF57924">
    <property type="entry name" value="Inhibitor of apoptosis (IAP) repeat"/>
    <property type="match status" value="1"/>
</dbReference>
<feature type="compositionally biased region" description="Low complexity" evidence="6">
    <location>
        <begin position="450"/>
        <end position="460"/>
    </location>
</feature>
<feature type="domain" description="NuBaID C-terminal" evidence="8">
    <location>
        <begin position="217"/>
        <end position="318"/>
    </location>
</feature>
<feature type="region of interest" description="Disordered" evidence="6">
    <location>
        <begin position="325"/>
        <end position="460"/>
    </location>
</feature>
<dbReference type="KEGG" id="ela:UCREL1_6655"/>
<dbReference type="OMA" id="HLDYCPW"/>
<keyword evidence="5" id="KW-0539">Nucleus</keyword>
<dbReference type="Proteomes" id="UP000012174">
    <property type="component" value="Unassembled WGS sequence"/>
</dbReference>
<evidence type="ECO:0000313" key="10">
    <source>
        <dbReference type="Proteomes" id="UP000012174"/>
    </source>
</evidence>
<dbReference type="PANTHER" id="PTHR15835">
    <property type="entry name" value="NUCLEAR-INTERACTING PARTNER OF ALK"/>
    <property type="match status" value="1"/>
</dbReference>
<evidence type="ECO:0000256" key="5">
    <source>
        <dbReference type="ARBA" id="ARBA00023242"/>
    </source>
</evidence>